<comment type="caution">
    <text evidence="1">The sequence shown here is derived from an EMBL/GenBank/DDBJ whole genome shotgun (WGS) entry which is preliminary data.</text>
</comment>
<name>A0ABR2ENW0_9ROSI</name>
<reference evidence="1 2" key="1">
    <citation type="journal article" date="2024" name="G3 (Bethesda)">
        <title>Genome assembly of Hibiscus sabdariffa L. provides insights into metabolisms of medicinal natural products.</title>
        <authorList>
            <person name="Kim T."/>
        </authorList>
    </citation>
    <scope>NUCLEOTIDE SEQUENCE [LARGE SCALE GENOMIC DNA]</scope>
    <source>
        <strain evidence="1">TK-2024</strain>
        <tissue evidence="1">Old leaves</tissue>
    </source>
</reference>
<dbReference type="EMBL" id="JBBPBM010000012">
    <property type="protein sequence ID" value="KAK8563074.1"/>
    <property type="molecule type" value="Genomic_DNA"/>
</dbReference>
<evidence type="ECO:0000313" key="1">
    <source>
        <dbReference type="EMBL" id="KAK8563074.1"/>
    </source>
</evidence>
<protein>
    <submittedName>
        <fullName evidence="1">Uncharacterized protein</fullName>
    </submittedName>
</protein>
<keyword evidence="2" id="KW-1185">Reference proteome</keyword>
<sequence length="67" mass="7810">MESTMQNLAVKKKTEDLLKRRQQWRANVAILEVRVSCSFLADIFVHAKIVQLFLIVAPFVVQQRKLL</sequence>
<proteinExistence type="predicted"/>
<organism evidence="1 2">
    <name type="scientific">Hibiscus sabdariffa</name>
    <name type="common">roselle</name>
    <dbReference type="NCBI Taxonomy" id="183260"/>
    <lineage>
        <taxon>Eukaryota</taxon>
        <taxon>Viridiplantae</taxon>
        <taxon>Streptophyta</taxon>
        <taxon>Embryophyta</taxon>
        <taxon>Tracheophyta</taxon>
        <taxon>Spermatophyta</taxon>
        <taxon>Magnoliopsida</taxon>
        <taxon>eudicotyledons</taxon>
        <taxon>Gunneridae</taxon>
        <taxon>Pentapetalae</taxon>
        <taxon>rosids</taxon>
        <taxon>malvids</taxon>
        <taxon>Malvales</taxon>
        <taxon>Malvaceae</taxon>
        <taxon>Malvoideae</taxon>
        <taxon>Hibiscus</taxon>
    </lineage>
</organism>
<dbReference type="Proteomes" id="UP001472677">
    <property type="component" value="Unassembled WGS sequence"/>
</dbReference>
<gene>
    <name evidence="1" type="ORF">V6N12_011133</name>
</gene>
<evidence type="ECO:0000313" key="2">
    <source>
        <dbReference type="Proteomes" id="UP001472677"/>
    </source>
</evidence>
<accession>A0ABR2ENW0</accession>